<sequence length="88" mass="8879">MWSKIVSSGVPAELPVNMSGMYVNVSLSLLGLCALTGAGVAIGSGVGMAYAAMAEEEQKQQGSNPAVAHSVVEKPAKRSGRGFAAGNQ</sequence>
<protein>
    <submittedName>
        <fullName evidence="2">G10513 protein</fullName>
    </submittedName>
</protein>
<dbReference type="Proteomes" id="UP001497392">
    <property type="component" value="Unassembled WGS sequence"/>
</dbReference>
<reference evidence="2 3" key="1">
    <citation type="submission" date="2024-06" db="EMBL/GenBank/DDBJ databases">
        <authorList>
            <person name="Kraege A."/>
            <person name="Thomma B."/>
        </authorList>
    </citation>
    <scope>NUCLEOTIDE SEQUENCE [LARGE SCALE GENOMIC DNA]</scope>
</reference>
<evidence type="ECO:0000313" key="3">
    <source>
        <dbReference type="Proteomes" id="UP001497392"/>
    </source>
</evidence>
<accession>A0ABP1G5K2</accession>
<gene>
    <name evidence="2" type="primary">g10513</name>
    <name evidence="2" type="ORF">VP750_LOCUS9431</name>
</gene>
<organism evidence="2 3">
    <name type="scientific">Coccomyxa viridis</name>
    <dbReference type="NCBI Taxonomy" id="1274662"/>
    <lineage>
        <taxon>Eukaryota</taxon>
        <taxon>Viridiplantae</taxon>
        <taxon>Chlorophyta</taxon>
        <taxon>core chlorophytes</taxon>
        <taxon>Trebouxiophyceae</taxon>
        <taxon>Trebouxiophyceae incertae sedis</taxon>
        <taxon>Coccomyxaceae</taxon>
        <taxon>Coccomyxa</taxon>
    </lineage>
</organism>
<feature type="region of interest" description="Disordered" evidence="1">
    <location>
        <begin position="59"/>
        <end position="88"/>
    </location>
</feature>
<dbReference type="EMBL" id="CAXHTA020000017">
    <property type="protein sequence ID" value="CAL5227525.1"/>
    <property type="molecule type" value="Genomic_DNA"/>
</dbReference>
<comment type="caution">
    <text evidence="2">The sequence shown here is derived from an EMBL/GenBank/DDBJ whole genome shotgun (WGS) entry which is preliminary data.</text>
</comment>
<evidence type="ECO:0000313" key="2">
    <source>
        <dbReference type="EMBL" id="CAL5227525.1"/>
    </source>
</evidence>
<keyword evidence="3" id="KW-1185">Reference proteome</keyword>
<name>A0ABP1G5K2_9CHLO</name>
<proteinExistence type="predicted"/>
<evidence type="ECO:0000256" key="1">
    <source>
        <dbReference type="SAM" id="MobiDB-lite"/>
    </source>
</evidence>